<evidence type="ECO:0000313" key="5">
    <source>
        <dbReference type="Proteomes" id="UP000706891"/>
    </source>
</evidence>
<dbReference type="Pfam" id="PF00303">
    <property type="entry name" value="Thymidylat_synt"/>
    <property type="match status" value="1"/>
</dbReference>
<dbReference type="InterPro" id="IPR036926">
    <property type="entry name" value="Thymidate_synth/dCMP_Mease_sf"/>
</dbReference>
<sequence>MFTAEYNGINDFLVGASQLLLEYGVKREIRNNCCYELPEPFVFKINDPTARWVTIPERKWNLSLPYAESLWLASGRNDMEYISHYLKRMMDFSDDKKFMRGGYGPRFRFFNGSSNDYQINIGKGESGTYIDQFKYIVECFKDDPNTRRAVLNIDDTMKDEFGDDGKIKVTKDIPCTRLLHFQRNSLDGRLDLTVFMRSNDFLWGASAVNIFNFTFIQEYISAMLGMGIGSYYHIANNFHYYEDKRNKVELIASIDKYEEMPFTYKKTFTTLEEFDRLCDLLAREETHMRLSHATYRPEIFEDDFFKDWYSILFHKNHPEQNISFVNNQLYNLIGR</sequence>
<protein>
    <submittedName>
        <fullName evidence="4">Thymidylate synthase</fullName>
    </submittedName>
</protein>
<evidence type="ECO:0000313" key="4">
    <source>
        <dbReference type="EMBL" id="MBM6674272.1"/>
    </source>
</evidence>
<keyword evidence="2" id="KW-0808">Transferase</keyword>
<dbReference type="InterPro" id="IPR023451">
    <property type="entry name" value="Thymidate_synth/dCMP_Mease_dom"/>
</dbReference>
<evidence type="ECO:0000256" key="2">
    <source>
        <dbReference type="ARBA" id="ARBA00022679"/>
    </source>
</evidence>
<dbReference type="InterPro" id="IPR045097">
    <property type="entry name" value="Thymidate_synth/dCMP_Mease"/>
</dbReference>
<dbReference type="GO" id="GO:0006231">
    <property type="term" value="P:dTMP biosynthetic process"/>
    <property type="evidence" value="ECO:0007669"/>
    <property type="project" value="TreeGrafter"/>
</dbReference>
<accession>A0A938WUI4</accession>
<dbReference type="GO" id="GO:0004799">
    <property type="term" value="F:thymidylate synthase activity"/>
    <property type="evidence" value="ECO:0007669"/>
    <property type="project" value="TreeGrafter"/>
</dbReference>
<reference evidence="4" key="2">
    <citation type="journal article" date="2021" name="Sci. Rep.">
        <title>The distribution of antibiotic resistance genes in chicken gut microbiota commensals.</title>
        <authorList>
            <person name="Juricova H."/>
            <person name="Matiasovicova J."/>
            <person name="Kubasova T."/>
            <person name="Cejkova D."/>
            <person name="Rychlik I."/>
        </authorList>
    </citation>
    <scope>NUCLEOTIDE SEQUENCE</scope>
    <source>
        <strain evidence="4">An824</strain>
    </source>
</reference>
<dbReference type="EMBL" id="JACJJG010000064">
    <property type="protein sequence ID" value="MBM6674272.1"/>
    <property type="molecule type" value="Genomic_DNA"/>
</dbReference>
<dbReference type="PANTHER" id="PTHR11548">
    <property type="entry name" value="THYMIDYLATE SYNTHASE 1"/>
    <property type="match status" value="1"/>
</dbReference>
<proteinExistence type="predicted"/>
<keyword evidence="1" id="KW-0489">Methyltransferase</keyword>
<dbReference type="SUPFAM" id="SSF55831">
    <property type="entry name" value="Thymidylate synthase/dCMP hydroxymethylase"/>
    <property type="match status" value="1"/>
</dbReference>
<comment type="caution">
    <text evidence="4">The sequence shown here is derived from an EMBL/GenBank/DDBJ whole genome shotgun (WGS) entry which is preliminary data.</text>
</comment>
<organism evidence="4 5">
    <name type="scientific">Marseilla massiliensis</name>
    <dbReference type="NCBI Taxonomy" id="1841864"/>
    <lineage>
        <taxon>Bacteria</taxon>
        <taxon>Pseudomonadati</taxon>
        <taxon>Bacteroidota</taxon>
        <taxon>Bacteroidia</taxon>
        <taxon>Bacteroidales</taxon>
        <taxon>Prevotellaceae</taxon>
        <taxon>Marseilla</taxon>
    </lineage>
</organism>
<reference evidence="4" key="1">
    <citation type="submission" date="2020-08" db="EMBL/GenBank/DDBJ databases">
        <authorList>
            <person name="Cejkova D."/>
            <person name="Kubasova T."/>
            <person name="Jahodarova E."/>
            <person name="Rychlik I."/>
        </authorList>
    </citation>
    <scope>NUCLEOTIDE SEQUENCE</scope>
    <source>
        <strain evidence="4">An824</strain>
    </source>
</reference>
<dbReference type="GO" id="GO:0032259">
    <property type="term" value="P:methylation"/>
    <property type="evidence" value="ECO:0007669"/>
    <property type="project" value="UniProtKB-KW"/>
</dbReference>
<dbReference type="GO" id="GO:0005829">
    <property type="term" value="C:cytosol"/>
    <property type="evidence" value="ECO:0007669"/>
    <property type="project" value="TreeGrafter"/>
</dbReference>
<feature type="domain" description="Thymidylate synthase/dCMP hydroxymethylase" evidence="3">
    <location>
        <begin position="57"/>
        <end position="258"/>
    </location>
</feature>
<dbReference type="RefSeq" id="WP_205105453.1">
    <property type="nucleotide sequence ID" value="NZ_JACJJG010000064.1"/>
</dbReference>
<name>A0A938WUI4_9BACT</name>
<dbReference type="Gene3D" id="3.30.572.10">
    <property type="entry name" value="Thymidylate synthase/dCMP hydroxymethylase domain"/>
    <property type="match status" value="1"/>
</dbReference>
<gene>
    <name evidence="4" type="ORF">H6A34_10345</name>
</gene>
<dbReference type="PANTHER" id="PTHR11548:SF9">
    <property type="entry name" value="THYMIDYLATE SYNTHASE"/>
    <property type="match status" value="1"/>
</dbReference>
<dbReference type="AlphaFoldDB" id="A0A938WUI4"/>
<dbReference type="Proteomes" id="UP000706891">
    <property type="component" value="Unassembled WGS sequence"/>
</dbReference>
<evidence type="ECO:0000256" key="1">
    <source>
        <dbReference type="ARBA" id="ARBA00022603"/>
    </source>
</evidence>
<keyword evidence="5" id="KW-1185">Reference proteome</keyword>
<evidence type="ECO:0000259" key="3">
    <source>
        <dbReference type="Pfam" id="PF00303"/>
    </source>
</evidence>